<sequence length="95" mass="10415">MIKEKDTNGKVLYDADGDFSMATAKLKKGSTLTKIAGYTSAVKVGSEQVPPQQSQDGVCECEAKVKAFMRMLRVKEGSEGEEGYTRLFSHSLKTF</sequence>
<reference evidence="3" key="2">
    <citation type="submission" date="2023-07" db="EMBL/GenBank/DDBJ databases">
        <title>Description of novel Chryseobacterium sp. strain C-2.</title>
        <authorList>
            <person name="Saticioglu I.B."/>
        </authorList>
    </citation>
    <scope>NUCLEOTIDE SEQUENCE [LARGE SCALE GENOMIC DNA]</scope>
    <source>
        <strain evidence="3">C-2</strain>
    </source>
</reference>
<proteinExistence type="predicted"/>
<accession>A0A9Q3YV64</accession>
<dbReference type="AlphaFoldDB" id="A0A9Q3YV64"/>
<reference evidence="2" key="1">
    <citation type="submission" date="2021-11" db="EMBL/GenBank/DDBJ databases">
        <title>Description of novel Chryseobacterium species.</title>
        <authorList>
            <person name="Saticioglu I.B."/>
            <person name="Ay H."/>
            <person name="Altun S."/>
            <person name="Duman M."/>
        </authorList>
    </citation>
    <scope>NUCLEOTIDE SEQUENCE</scope>
    <source>
        <strain evidence="2">C-39</strain>
    </source>
</reference>
<organism evidence="2 4">
    <name type="scientific">Chryseobacterium muglaense</name>
    <dbReference type="NCBI Taxonomy" id="2893752"/>
    <lineage>
        <taxon>Bacteria</taxon>
        <taxon>Pseudomonadati</taxon>
        <taxon>Bacteroidota</taxon>
        <taxon>Flavobacteriia</taxon>
        <taxon>Flavobacteriales</taxon>
        <taxon>Weeksellaceae</taxon>
        <taxon>Chryseobacterium group</taxon>
        <taxon>Chryseobacterium</taxon>
    </lineage>
</organism>
<protein>
    <submittedName>
        <fullName evidence="2">Uncharacterized protein</fullName>
    </submittedName>
</protein>
<dbReference type="Proteomes" id="UP000603715">
    <property type="component" value="Unassembled WGS sequence"/>
</dbReference>
<dbReference type="EMBL" id="JACXXP010000066">
    <property type="protein sequence ID" value="MBD3907306.1"/>
    <property type="molecule type" value="Genomic_DNA"/>
</dbReference>
<evidence type="ECO:0000313" key="4">
    <source>
        <dbReference type="Proteomes" id="UP001107960"/>
    </source>
</evidence>
<gene>
    <name evidence="1" type="ORF">IEW27_22295</name>
    <name evidence="2" type="ORF">LNP80_20090</name>
</gene>
<name>A0A9Q3YV64_9FLAO</name>
<reference evidence="1" key="3">
    <citation type="submission" date="2024-05" db="EMBL/GenBank/DDBJ databases">
        <title>Description of novel Chryseobacterium sp. strain C-2.</title>
        <authorList>
            <person name="Saticioglu I.B."/>
        </authorList>
    </citation>
    <scope>NUCLEOTIDE SEQUENCE</scope>
    <source>
        <strain evidence="1">C-2</strain>
    </source>
</reference>
<evidence type="ECO:0000313" key="2">
    <source>
        <dbReference type="EMBL" id="MCC9036517.1"/>
    </source>
</evidence>
<comment type="caution">
    <text evidence="2">The sequence shown here is derived from an EMBL/GenBank/DDBJ whole genome shotgun (WGS) entry which is preliminary data.</text>
</comment>
<dbReference type="Proteomes" id="UP001107960">
    <property type="component" value="Unassembled WGS sequence"/>
</dbReference>
<keyword evidence="3" id="KW-1185">Reference proteome</keyword>
<dbReference type="EMBL" id="JAJJML010000001">
    <property type="protein sequence ID" value="MCC9036517.1"/>
    <property type="molecule type" value="Genomic_DNA"/>
</dbReference>
<evidence type="ECO:0000313" key="1">
    <source>
        <dbReference type="EMBL" id="MBD3907306.1"/>
    </source>
</evidence>
<dbReference type="RefSeq" id="WP_191181649.1">
    <property type="nucleotide sequence ID" value="NZ_JACXXP010000066.1"/>
</dbReference>
<evidence type="ECO:0000313" key="3">
    <source>
        <dbReference type="Proteomes" id="UP000603715"/>
    </source>
</evidence>